<reference evidence="4" key="1">
    <citation type="submission" date="2025-08" db="UniProtKB">
        <authorList>
            <consortium name="RefSeq"/>
        </authorList>
    </citation>
    <scope>IDENTIFICATION</scope>
    <source>
        <strain evidence="4">14028-0561.14</strain>
        <tissue evidence="4">Whole fly</tissue>
    </source>
</reference>
<dbReference type="GO" id="GO:0006000">
    <property type="term" value="P:fructose metabolic process"/>
    <property type="evidence" value="ECO:0007669"/>
    <property type="project" value="InterPro"/>
</dbReference>
<organism evidence="3 4">
    <name type="scientific">Drosophila kikkawai</name>
    <name type="common">Fruit fly</name>
    <dbReference type="NCBI Taxonomy" id="30033"/>
    <lineage>
        <taxon>Eukaryota</taxon>
        <taxon>Metazoa</taxon>
        <taxon>Ecdysozoa</taxon>
        <taxon>Arthropoda</taxon>
        <taxon>Hexapoda</taxon>
        <taxon>Insecta</taxon>
        <taxon>Pterygota</taxon>
        <taxon>Neoptera</taxon>
        <taxon>Endopterygota</taxon>
        <taxon>Diptera</taxon>
        <taxon>Brachycera</taxon>
        <taxon>Muscomorpha</taxon>
        <taxon>Ephydroidea</taxon>
        <taxon>Drosophilidae</taxon>
        <taxon>Drosophila</taxon>
        <taxon>Sophophora</taxon>
    </lineage>
</organism>
<dbReference type="PANTHER" id="PTHR42774">
    <property type="entry name" value="PHOSPHOTRANSFERASE SYSTEM TRANSPORT PROTEIN"/>
    <property type="match status" value="1"/>
</dbReference>
<keyword evidence="3" id="KW-1185">Reference proteome</keyword>
<dbReference type="GO" id="GO:0004454">
    <property type="term" value="F:ketohexokinase activity"/>
    <property type="evidence" value="ECO:0007669"/>
    <property type="project" value="InterPro"/>
</dbReference>
<dbReference type="InterPro" id="IPR034093">
    <property type="entry name" value="KHK"/>
</dbReference>
<evidence type="ECO:0000313" key="4">
    <source>
        <dbReference type="RefSeq" id="XP_017022890.1"/>
    </source>
</evidence>
<accession>A0A6P4I419</accession>
<evidence type="ECO:0000259" key="2">
    <source>
        <dbReference type="Pfam" id="PF00294"/>
    </source>
</evidence>
<dbReference type="SUPFAM" id="SSF53613">
    <property type="entry name" value="Ribokinase-like"/>
    <property type="match status" value="1"/>
</dbReference>
<feature type="region of interest" description="Disordered" evidence="1">
    <location>
        <begin position="251"/>
        <end position="273"/>
    </location>
</feature>
<dbReference type="GeneID" id="108075118"/>
<dbReference type="Proteomes" id="UP001652661">
    <property type="component" value="Chromosome 3L"/>
</dbReference>
<dbReference type="InterPro" id="IPR029056">
    <property type="entry name" value="Ribokinase-like"/>
</dbReference>
<protein>
    <submittedName>
        <fullName evidence="4">Ketohexokinase</fullName>
    </submittedName>
</protein>
<dbReference type="AlphaFoldDB" id="A0A6P4I419"/>
<sequence>MKKQIVKEFITVKKVYRLPREPPPPPPPPKRCVLAVGCCTLDMITMVDLPLTPGQKQRTKDGRWRRGGPAANICTVWRRLGLDCEFLGVLSNVRAFESLLNGFHSQGIDISHCPLTNHYPAHRSIIIRRDADASTMLEFSNHHHQLTYQQFVGAVDYQKYSWIHFESRNPAETQRMIMAVRDFNERCPHLRIVISVDLDNLHPSTMLMASLTDYVFIRRATIRVYSFMNGREGVWAVRNAMNEASSKWEKTQPRKMPYLPPDEPTEEERCMEPPPEKPIIIYSNYLEGASCLKADDTYFKVGAHIPSNIVDAIGMTDTFSAATIYALQQAKMGLRDALEYGSRAAALKMTDNGFNIMRCMPKDLMGCYYA</sequence>
<dbReference type="InterPro" id="IPR011611">
    <property type="entry name" value="PfkB_dom"/>
</dbReference>
<dbReference type="OMA" id="HTPQKIV"/>
<feature type="domain" description="Carbohydrate kinase PfkB" evidence="2">
    <location>
        <begin position="33"/>
        <end position="162"/>
    </location>
</feature>
<dbReference type="RefSeq" id="XP_017022890.1">
    <property type="nucleotide sequence ID" value="XM_017167401.3"/>
</dbReference>
<proteinExistence type="predicted"/>
<dbReference type="CDD" id="cd01939">
    <property type="entry name" value="Ketohexokinase"/>
    <property type="match status" value="1"/>
</dbReference>
<dbReference type="Gene3D" id="3.40.1190.20">
    <property type="match status" value="1"/>
</dbReference>
<dbReference type="OrthoDB" id="204058at2759"/>
<dbReference type="InterPro" id="IPR052562">
    <property type="entry name" value="Ketohexokinase-related"/>
</dbReference>
<evidence type="ECO:0000313" key="3">
    <source>
        <dbReference type="Proteomes" id="UP001652661"/>
    </source>
</evidence>
<evidence type="ECO:0000256" key="1">
    <source>
        <dbReference type="SAM" id="MobiDB-lite"/>
    </source>
</evidence>
<dbReference type="PANTHER" id="PTHR42774:SF3">
    <property type="entry name" value="KETOHEXOKINASE"/>
    <property type="match status" value="1"/>
</dbReference>
<name>A0A6P4I419_DROKI</name>
<dbReference type="Pfam" id="PF00294">
    <property type="entry name" value="PfkB"/>
    <property type="match status" value="1"/>
</dbReference>
<gene>
    <name evidence="4" type="primary">LOC108075118</name>
</gene>